<comment type="caution">
    <text evidence="2">The sequence shown here is derived from an EMBL/GenBank/DDBJ whole genome shotgun (WGS) entry which is preliminary data.</text>
</comment>
<sequence>ELGRFERELATAERLRAELERLEPATTAAEEALDQRRADHASRVAAREREAELVDAAQRRAEAGLAEEIAAATAYLARLTPTYAALRAAKGRAIDRRFSSR</sequence>
<dbReference type="EMBL" id="BKCJ011237958">
    <property type="protein sequence ID" value="GFD08370.1"/>
    <property type="molecule type" value="Genomic_DNA"/>
</dbReference>
<protein>
    <submittedName>
        <fullName evidence="2">Uncharacterized protein</fullName>
    </submittedName>
</protein>
<proteinExistence type="predicted"/>
<organism evidence="2">
    <name type="scientific">Tanacetum cinerariifolium</name>
    <name type="common">Dalmatian daisy</name>
    <name type="synonym">Chrysanthemum cinerariifolium</name>
    <dbReference type="NCBI Taxonomy" id="118510"/>
    <lineage>
        <taxon>Eukaryota</taxon>
        <taxon>Viridiplantae</taxon>
        <taxon>Streptophyta</taxon>
        <taxon>Embryophyta</taxon>
        <taxon>Tracheophyta</taxon>
        <taxon>Spermatophyta</taxon>
        <taxon>Magnoliopsida</taxon>
        <taxon>eudicotyledons</taxon>
        <taxon>Gunneridae</taxon>
        <taxon>Pentapetalae</taxon>
        <taxon>asterids</taxon>
        <taxon>campanulids</taxon>
        <taxon>Asterales</taxon>
        <taxon>Asteraceae</taxon>
        <taxon>Asteroideae</taxon>
        <taxon>Anthemideae</taxon>
        <taxon>Anthemidinae</taxon>
        <taxon>Tanacetum</taxon>
    </lineage>
</organism>
<feature type="region of interest" description="Disordered" evidence="1">
    <location>
        <begin position="23"/>
        <end position="42"/>
    </location>
</feature>
<reference evidence="2" key="1">
    <citation type="journal article" date="2019" name="Sci. Rep.">
        <title>Draft genome of Tanacetum cinerariifolium, the natural source of mosquito coil.</title>
        <authorList>
            <person name="Yamashiro T."/>
            <person name="Shiraishi A."/>
            <person name="Satake H."/>
            <person name="Nakayama K."/>
        </authorList>
    </citation>
    <scope>NUCLEOTIDE SEQUENCE</scope>
</reference>
<name>A0A699TEX9_TANCI</name>
<dbReference type="AlphaFoldDB" id="A0A699TEX9"/>
<feature type="non-terminal residue" evidence="2">
    <location>
        <position position="1"/>
    </location>
</feature>
<accession>A0A699TEX9</accession>
<feature type="compositionally biased region" description="Basic and acidic residues" evidence="1">
    <location>
        <begin position="33"/>
        <end position="42"/>
    </location>
</feature>
<evidence type="ECO:0000256" key="1">
    <source>
        <dbReference type="SAM" id="MobiDB-lite"/>
    </source>
</evidence>
<evidence type="ECO:0000313" key="2">
    <source>
        <dbReference type="EMBL" id="GFD08370.1"/>
    </source>
</evidence>
<gene>
    <name evidence="2" type="ORF">Tci_880339</name>
</gene>